<dbReference type="GeneID" id="17321799"/>
<feature type="region of interest" description="Disordered" evidence="1">
    <location>
        <begin position="338"/>
        <end position="366"/>
    </location>
</feature>
<dbReference type="PANTHER" id="PTHR10139">
    <property type="entry name" value="DOUBLE-STRAND BREAK REPAIR PROTEIN MRE11"/>
    <property type="match status" value="1"/>
</dbReference>
<dbReference type="Gramene" id="CDF34259">
    <property type="protein sequence ID" value="CDF34259"/>
    <property type="gene ID" value="CHC_T00002957001"/>
</dbReference>
<dbReference type="GO" id="GO:0035861">
    <property type="term" value="C:site of double-strand break"/>
    <property type="evidence" value="ECO:0007669"/>
    <property type="project" value="TreeGrafter"/>
</dbReference>
<dbReference type="GO" id="GO:0006303">
    <property type="term" value="P:double-strand break repair via nonhomologous end joining"/>
    <property type="evidence" value="ECO:0007669"/>
    <property type="project" value="TreeGrafter"/>
</dbReference>
<dbReference type="SUPFAM" id="SSF56300">
    <property type="entry name" value="Metallo-dependent phosphatases"/>
    <property type="match status" value="1"/>
</dbReference>
<evidence type="ECO:0000313" key="4">
    <source>
        <dbReference type="Proteomes" id="UP000012073"/>
    </source>
</evidence>
<dbReference type="GO" id="GO:0030145">
    <property type="term" value="F:manganese ion binding"/>
    <property type="evidence" value="ECO:0007669"/>
    <property type="project" value="InterPro"/>
</dbReference>
<dbReference type="GO" id="GO:0000723">
    <property type="term" value="P:telomere maintenance"/>
    <property type="evidence" value="ECO:0007669"/>
    <property type="project" value="TreeGrafter"/>
</dbReference>
<protein>
    <recommendedName>
        <fullName evidence="2">Mre11 DNA-binding domain-containing protein</fullName>
    </recommendedName>
</protein>
<dbReference type="GO" id="GO:0042138">
    <property type="term" value="P:meiotic DNA double-strand break formation"/>
    <property type="evidence" value="ECO:0007669"/>
    <property type="project" value="TreeGrafter"/>
</dbReference>
<dbReference type="Gene3D" id="3.60.21.10">
    <property type="match status" value="1"/>
</dbReference>
<dbReference type="GO" id="GO:0007095">
    <property type="term" value="P:mitotic G2 DNA damage checkpoint signaling"/>
    <property type="evidence" value="ECO:0007669"/>
    <property type="project" value="TreeGrafter"/>
</dbReference>
<dbReference type="GO" id="GO:0000724">
    <property type="term" value="P:double-strand break repair via homologous recombination"/>
    <property type="evidence" value="ECO:0007669"/>
    <property type="project" value="TreeGrafter"/>
</dbReference>
<gene>
    <name evidence="3" type="ORF">CHC_T00002957001</name>
</gene>
<dbReference type="STRING" id="2769.R7Q893"/>
<dbReference type="SMART" id="SM01347">
    <property type="entry name" value="Mre11_DNA_bind"/>
    <property type="match status" value="1"/>
</dbReference>
<dbReference type="RefSeq" id="XP_005714078.1">
    <property type="nucleotide sequence ID" value="XM_005714021.1"/>
</dbReference>
<dbReference type="Gene3D" id="3.30.110.110">
    <property type="entry name" value="Mre11, capping domain"/>
    <property type="match status" value="1"/>
</dbReference>
<proteinExistence type="predicted"/>
<dbReference type="PANTHER" id="PTHR10139:SF1">
    <property type="entry name" value="DOUBLE-STRAND BREAK REPAIR PROTEIN MRE11"/>
    <property type="match status" value="1"/>
</dbReference>
<dbReference type="KEGG" id="ccp:CHC_T00002957001"/>
<dbReference type="Proteomes" id="UP000012073">
    <property type="component" value="Unassembled WGS sequence"/>
</dbReference>
<dbReference type="EMBL" id="HG001681">
    <property type="protein sequence ID" value="CDF34259.1"/>
    <property type="molecule type" value="Genomic_DNA"/>
</dbReference>
<dbReference type="AlphaFoldDB" id="R7Q893"/>
<dbReference type="GO" id="GO:0030870">
    <property type="term" value="C:Mre11 complex"/>
    <property type="evidence" value="ECO:0007669"/>
    <property type="project" value="TreeGrafter"/>
</dbReference>
<dbReference type="OrthoDB" id="30417at2759"/>
<feature type="domain" description="Mre11 DNA-binding" evidence="2">
    <location>
        <begin position="228"/>
        <end position="397"/>
    </location>
</feature>
<dbReference type="InterPro" id="IPR029052">
    <property type="entry name" value="Metallo-depent_PP-like"/>
</dbReference>
<evidence type="ECO:0000313" key="3">
    <source>
        <dbReference type="EMBL" id="CDF34259.1"/>
    </source>
</evidence>
<organism evidence="3 4">
    <name type="scientific">Chondrus crispus</name>
    <name type="common">Carrageen Irish moss</name>
    <name type="synonym">Polymorpha crispa</name>
    <dbReference type="NCBI Taxonomy" id="2769"/>
    <lineage>
        <taxon>Eukaryota</taxon>
        <taxon>Rhodophyta</taxon>
        <taxon>Florideophyceae</taxon>
        <taxon>Rhodymeniophycidae</taxon>
        <taxon>Gigartinales</taxon>
        <taxon>Gigartinaceae</taxon>
        <taxon>Chondrus</taxon>
    </lineage>
</organism>
<name>R7Q893_CHOCR</name>
<dbReference type="Pfam" id="PF04152">
    <property type="entry name" value="Mre11_DNA_bind"/>
    <property type="match status" value="1"/>
</dbReference>
<dbReference type="GO" id="GO:0000014">
    <property type="term" value="F:single-stranded DNA endodeoxyribonuclease activity"/>
    <property type="evidence" value="ECO:0007669"/>
    <property type="project" value="TreeGrafter"/>
</dbReference>
<keyword evidence="4" id="KW-1185">Reference proteome</keyword>
<sequence>MLKTIRLLRQHCLSSDGEILLEVRSNPVALPAAVNSMDPCVAVSLPVFVIHGGHDQPTVQTGTGRARAAPTSSLHLLAQAGLVTYFGQSPCSTNIEVAPILLQKGQKRLALYGLGNVSDERHLHLHLDVEGCHKDVDELNDRVPWFNVFVLHQNCATGRSSTRGIPGTLLPAWLNYVVLGHEHESKPDVRRSKPVIVQPGSTVATSLSAREAKQKHAILLEIHKEQLVKHVPITLYTVRNLHVEDIILSAQSGLSQTDPEGLNKCLEDTVNDIIERQQAFFDRVVAIFRVRQPLIILRVETTGKWQLPNPTTFGQTYIGRVASPGDMLQCYRSEKENKLRRQNAKAPFQRKASAMASQDEEGLPRSRRRGAEIVIVISDEEENTPFSVGVSEAFRRKPSPGTAE</sequence>
<evidence type="ECO:0000259" key="2">
    <source>
        <dbReference type="SMART" id="SM01347"/>
    </source>
</evidence>
<accession>R7Q893</accession>
<dbReference type="PhylomeDB" id="R7Q893"/>
<dbReference type="InterPro" id="IPR038487">
    <property type="entry name" value="Mre11_capping_dom"/>
</dbReference>
<reference evidence="4" key="1">
    <citation type="journal article" date="2013" name="Proc. Natl. Acad. Sci. U.S.A.">
        <title>Genome structure and metabolic features in the red seaweed Chondrus crispus shed light on evolution of the Archaeplastida.</title>
        <authorList>
            <person name="Collen J."/>
            <person name="Porcel B."/>
            <person name="Carre W."/>
            <person name="Ball S.G."/>
            <person name="Chaparro C."/>
            <person name="Tonon T."/>
            <person name="Barbeyron T."/>
            <person name="Michel G."/>
            <person name="Noel B."/>
            <person name="Valentin K."/>
            <person name="Elias M."/>
            <person name="Artiguenave F."/>
            <person name="Arun A."/>
            <person name="Aury J.M."/>
            <person name="Barbosa-Neto J.F."/>
            <person name="Bothwell J.H."/>
            <person name="Bouget F.Y."/>
            <person name="Brillet L."/>
            <person name="Cabello-Hurtado F."/>
            <person name="Capella-Gutierrez S."/>
            <person name="Charrier B."/>
            <person name="Cladiere L."/>
            <person name="Cock J.M."/>
            <person name="Coelho S.M."/>
            <person name="Colleoni C."/>
            <person name="Czjzek M."/>
            <person name="Da Silva C."/>
            <person name="Delage L."/>
            <person name="Denoeud F."/>
            <person name="Deschamps P."/>
            <person name="Dittami S.M."/>
            <person name="Gabaldon T."/>
            <person name="Gachon C.M."/>
            <person name="Groisillier A."/>
            <person name="Herve C."/>
            <person name="Jabbari K."/>
            <person name="Katinka M."/>
            <person name="Kloareg B."/>
            <person name="Kowalczyk N."/>
            <person name="Labadie K."/>
            <person name="Leblanc C."/>
            <person name="Lopez P.J."/>
            <person name="McLachlan D.H."/>
            <person name="Meslet-Cladiere L."/>
            <person name="Moustafa A."/>
            <person name="Nehr Z."/>
            <person name="Nyvall Collen P."/>
            <person name="Panaud O."/>
            <person name="Partensky F."/>
            <person name="Poulain J."/>
            <person name="Rensing S.A."/>
            <person name="Rousvoal S."/>
            <person name="Samson G."/>
            <person name="Symeonidi A."/>
            <person name="Weissenbach J."/>
            <person name="Zambounis A."/>
            <person name="Wincker P."/>
            <person name="Boyen C."/>
        </authorList>
    </citation>
    <scope>NUCLEOTIDE SEQUENCE [LARGE SCALE GENOMIC DNA]</scope>
    <source>
        <strain evidence="4">cv. Stackhouse</strain>
    </source>
</reference>
<dbReference type="GO" id="GO:0097552">
    <property type="term" value="P:mitochondrial double-strand break repair via homologous recombination"/>
    <property type="evidence" value="ECO:0007669"/>
    <property type="project" value="TreeGrafter"/>
</dbReference>
<dbReference type="InterPro" id="IPR007281">
    <property type="entry name" value="Mre11_DNA-bd"/>
</dbReference>
<evidence type="ECO:0000256" key="1">
    <source>
        <dbReference type="SAM" id="MobiDB-lite"/>
    </source>
</evidence>
<dbReference type="OMA" id="ECIDREN"/>